<reference evidence="1 2" key="1">
    <citation type="journal article" date="2016" name="Mol. Biol. Evol.">
        <title>Comparative Genomics of Early-Diverging Mushroom-Forming Fungi Provides Insights into the Origins of Lignocellulose Decay Capabilities.</title>
        <authorList>
            <person name="Nagy L.G."/>
            <person name="Riley R."/>
            <person name="Tritt A."/>
            <person name="Adam C."/>
            <person name="Daum C."/>
            <person name="Floudas D."/>
            <person name="Sun H."/>
            <person name="Yadav J.S."/>
            <person name="Pangilinan J."/>
            <person name="Larsson K.H."/>
            <person name="Matsuura K."/>
            <person name="Barry K."/>
            <person name="Labutti K."/>
            <person name="Kuo R."/>
            <person name="Ohm R.A."/>
            <person name="Bhattacharya S.S."/>
            <person name="Shirouzu T."/>
            <person name="Yoshinaga Y."/>
            <person name="Martin F.M."/>
            <person name="Grigoriev I.V."/>
            <person name="Hibbett D.S."/>
        </authorList>
    </citation>
    <scope>NUCLEOTIDE SEQUENCE [LARGE SCALE GENOMIC DNA]</scope>
    <source>
        <strain evidence="1 2">HHB9708</strain>
    </source>
</reference>
<gene>
    <name evidence="1" type="ORF">SISNIDRAFT_386136</name>
</gene>
<dbReference type="Proteomes" id="UP000076722">
    <property type="component" value="Unassembled WGS sequence"/>
</dbReference>
<organism evidence="1 2">
    <name type="scientific">Sistotremastrum niveocremeum HHB9708</name>
    <dbReference type="NCBI Taxonomy" id="1314777"/>
    <lineage>
        <taxon>Eukaryota</taxon>
        <taxon>Fungi</taxon>
        <taxon>Dikarya</taxon>
        <taxon>Basidiomycota</taxon>
        <taxon>Agaricomycotina</taxon>
        <taxon>Agaricomycetes</taxon>
        <taxon>Sistotremastrales</taxon>
        <taxon>Sistotremastraceae</taxon>
        <taxon>Sertulicium</taxon>
        <taxon>Sertulicium niveocremeum</taxon>
    </lineage>
</organism>
<sequence length="73" mass="8375">GPAIPRRDSPDVYDDYCITVLLLFKPWRKPTDLLHTFATHADALSDFLNVCSSRISRIIDNIQLLTECRDARN</sequence>
<evidence type="ECO:0000313" key="1">
    <source>
        <dbReference type="EMBL" id="KZS91467.1"/>
    </source>
</evidence>
<feature type="non-terminal residue" evidence="1">
    <location>
        <position position="73"/>
    </location>
</feature>
<protein>
    <submittedName>
        <fullName evidence="1">Uncharacterized protein</fullName>
    </submittedName>
</protein>
<dbReference type="STRING" id="1314777.A0A164SGW0"/>
<accession>A0A164SGW0</accession>
<feature type="non-terminal residue" evidence="1">
    <location>
        <position position="1"/>
    </location>
</feature>
<keyword evidence="2" id="KW-1185">Reference proteome</keyword>
<dbReference type="OrthoDB" id="3050185at2759"/>
<proteinExistence type="predicted"/>
<dbReference type="AlphaFoldDB" id="A0A164SGW0"/>
<evidence type="ECO:0000313" key="2">
    <source>
        <dbReference type="Proteomes" id="UP000076722"/>
    </source>
</evidence>
<name>A0A164SGW0_9AGAM</name>
<dbReference type="EMBL" id="KV419415">
    <property type="protein sequence ID" value="KZS91467.1"/>
    <property type="molecule type" value="Genomic_DNA"/>
</dbReference>